<evidence type="ECO:0000313" key="1">
    <source>
        <dbReference type="EnsemblPlants" id="ONIVA11G06580.1"/>
    </source>
</evidence>
<dbReference type="AlphaFoldDB" id="A0A0E0IZL3"/>
<dbReference type="HOGENOM" id="CLU_2945696_0_0_1"/>
<dbReference type="Proteomes" id="UP000006591">
    <property type="component" value="Chromosome 11"/>
</dbReference>
<accession>A0A0E0IZL3</accession>
<proteinExistence type="predicted"/>
<dbReference type="EnsemblPlants" id="ONIVA11G06580.1">
    <property type="protein sequence ID" value="ONIVA11G06580.1"/>
    <property type="gene ID" value="ONIVA11G06580"/>
</dbReference>
<reference evidence="1" key="2">
    <citation type="submission" date="2018-04" db="EMBL/GenBank/DDBJ databases">
        <title>OnivRS2 (Oryza nivara Reference Sequence Version 2).</title>
        <authorList>
            <person name="Zhang J."/>
            <person name="Kudrna D."/>
            <person name="Lee S."/>
            <person name="Talag J."/>
            <person name="Rajasekar S."/>
            <person name="Welchert J."/>
            <person name="Hsing Y.-I."/>
            <person name="Wing R.A."/>
        </authorList>
    </citation>
    <scope>NUCLEOTIDE SEQUENCE [LARGE SCALE GENOMIC DNA]</scope>
    <source>
        <strain evidence="1">SL10</strain>
    </source>
</reference>
<organism evidence="1">
    <name type="scientific">Oryza nivara</name>
    <name type="common">Indian wild rice</name>
    <name type="synonym">Oryza sativa f. spontanea</name>
    <dbReference type="NCBI Taxonomy" id="4536"/>
    <lineage>
        <taxon>Eukaryota</taxon>
        <taxon>Viridiplantae</taxon>
        <taxon>Streptophyta</taxon>
        <taxon>Embryophyta</taxon>
        <taxon>Tracheophyta</taxon>
        <taxon>Spermatophyta</taxon>
        <taxon>Magnoliopsida</taxon>
        <taxon>Liliopsida</taxon>
        <taxon>Poales</taxon>
        <taxon>Poaceae</taxon>
        <taxon>BOP clade</taxon>
        <taxon>Oryzoideae</taxon>
        <taxon>Oryzeae</taxon>
        <taxon>Oryzinae</taxon>
        <taxon>Oryza</taxon>
    </lineage>
</organism>
<name>A0A0E0IZL3_ORYNI</name>
<keyword evidence="2" id="KW-1185">Reference proteome</keyword>
<sequence length="60" mass="7194">MLVLKKTKAGSRPILFRQFLTFVLIKYRLAKYLPETKEGTYKWQKLCECKLRFISSFMNS</sequence>
<reference evidence="1" key="1">
    <citation type="submission" date="2015-04" db="UniProtKB">
        <authorList>
            <consortium name="EnsemblPlants"/>
        </authorList>
    </citation>
    <scope>IDENTIFICATION</scope>
    <source>
        <strain evidence="1">SL10</strain>
    </source>
</reference>
<evidence type="ECO:0000313" key="2">
    <source>
        <dbReference type="Proteomes" id="UP000006591"/>
    </source>
</evidence>
<dbReference type="Gramene" id="ONIVA11G06580.1">
    <property type="protein sequence ID" value="ONIVA11G06580.1"/>
    <property type="gene ID" value="ONIVA11G06580"/>
</dbReference>
<protein>
    <submittedName>
        <fullName evidence="1">Uncharacterized protein</fullName>
    </submittedName>
</protein>